<reference evidence="7 8" key="1">
    <citation type="journal article" date="2024" name="Front. Microbiol.">
        <title>Novel thermophilic genera Geochorda gen. nov. and Carboxydochorda gen. nov. from the deep terrestrial subsurface reveal the ecophysiological diversity in the class Limnochordia.</title>
        <authorList>
            <person name="Karnachuk O.V."/>
            <person name="Lukina A.P."/>
            <person name="Avakyan M.R."/>
            <person name="Kadnikov V.V."/>
            <person name="Begmatov S."/>
            <person name="Beletsky A.V."/>
            <person name="Vlasova K.G."/>
            <person name="Novikov A.A."/>
            <person name="Shcherbakova V.A."/>
            <person name="Mardanov A.V."/>
            <person name="Ravin N.V."/>
        </authorList>
    </citation>
    <scope>NUCLEOTIDE SEQUENCE [LARGE SCALE GENOMIC DNA]</scope>
    <source>
        <strain evidence="7 8">L945</strain>
    </source>
</reference>
<dbReference type="NCBIfam" id="TIGR04247">
    <property type="entry name" value="NosD_copper_fam"/>
    <property type="match status" value="1"/>
</dbReference>
<dbReference type="InterPro" id="IPR006626">
    <property type="entry name" value="PbH1"/>
</dbReference>
<dbReference type="SMART" id="SM00710">
    <property type="entry name" value="PbH1"/>
    <property type="match status" value="9"/>
</dbReference>
<accession>A0ABZ1BXK3</accession>
<dbReference type="EMBL" id="CP141615">
    <property type="protein sequence ID" value="WRP17532.1"/>
    <property type="molecule type" value="Genomic_DNA"/>
</dbReference>
<comment type="pathway">
    <text evidence="1">Protein modification; protein ubiquitination.</text>
</comment>
<dbReference type="PANTHER" id="PTHR22990:SF15">
    <property type="entry name" value="F-BOX ONLY PROTEIN 10"/>
    <property type="match status" value="1"/>
</dbReference>
<evidence type="ECO:0000256" key="3">
    <source>
        <dbReference type="ARBA" id="ARBA00022786"/>
    </source>
</evidence>
<dbReference type="Proteomes" id="UP001332192">
    <property type="component" value="Chromosome"/>
</dbReference>
<keyword evidence="8" id="KW-1185">Reference proteome</keyword>
<dbReference type="InterPro" id="IPR011050">
    <property type="entry name" value="Pectin_lyase_fold/virulence"/>
</dbReference>
<dbReference type="Gene3D" id="2.160.20.10">
    <property type="entry name" value="Single-stranded right-handed beta-helix, Pectin lyase-like"/>
    <property type="match status" value="1"/>
</dbReference>
<feature type="signal peptide" evidence="5">
    <location>
        <begin position="1"/>
        <end position="24"/>
    </location>
</feature>
<dbReference type="PANTHER" id="PTHR22990">
    <property type="entry name" value="F-BOX ONLY PROTEIN"/>
    <property type="match status" value="1"/>
</dbReference>
<organism evidence="7 8">
    <name type="scientific">Carboxydichorda subterranea</name>
    <dbReference type="NCBI Taxonomy" id="3109565"/>
    <lineage>
        <taxon>Bacteria</taxon>
        <taxon>Bacillati</taxon>
        <taxon>Bacillota</taxon>
        <taxon>Limnochordia</taxon>
        <taxon>Limnochordales</taxon>
        <taxon>Geochordaceae</taxon>
        <taxon>Carboxydichorda</taxon>
    </lineage>
</organism>
<dbReference type="InterPro" id="IPR012334">
    <property type="entry name" value="Pectin_lyas_fold"/>
</dbReference>
<sequence>MRRWATVACCVLAALAPGFERAGAAVLEVGSATTYPTISAALNAASNGDVIRVHPGVYRENVIIDKRVVLEGLPGAVVDGGPEGDVITIKANGVTVRGMTVVGGGHRLWRDESGIKVLGNDNVIERNTLRRVLFGIHVWGGHANVIRHNRIEGLAELIEHDRGDGIRLYNSNGNVVEHNHIITPRDGIYVEFASHNRIASNRIERGRIGLHYMFSDDNVFEENVFVGNGVASAIMYSKRLVVRRNVFAKSYGYGAYGLFLKDADGAMVEDNLVLANETGLSLDFAVRCTLRNNFVAANEIAARILASSQDNVFVANTFAANGEGVYLSPGNHRQRWDDGVGRGNYWSQYRGYDLDGNGVGDVPFDASEVFGHLVESYPELKLFFQSPAVAAVALAERAFPLLDRPQALDRYPVMRPRPVPRDLLDRLGASEAQQPVAWSATVSVAACVAGFGILRAGGRRRRGGRRG</sequence>
<dbReference type="InterPro" id="IPR051550">
    <property type="entry name" value="SCF-Subunits/Alg-Epimerases"/>
</dbReference>
<evidence type="ECO:0000256" key="2">
    <source>
        <dbReference type="ARBA" id="ARBA00022737"/>
    </source>
</evidence>
<dbReference type="SUPFAM" id="SSF51126">
    <property type="entry name" value="Pectin lyase-like"/>
    <property type="match status" value="1"/>
</dbReference>
<keyword evidence="4" id="KW-0472">Membrane</keyword>
<evidence type="ECO:0000259" key="6">
    <source>
        <dbReference type="SMART" id="SM00722"/>
    </source>
</evidence>
<keyword evidence="4" id="KW-1133">Transmembrane helix</keyword>
<keyword evidence="5" id="KW-0732">Signal</keyword>
<evidence type="ECO:0000313" key="8">
    <source>
        <dbReference type="Proteomes" id="UP001332192"/>
    </source>
</evidence>
<dbReference type="InterPro" id="IPR006633">
    <property type="entry name" value="Carb-bd_sugar_hydrolysis-dom"/>
</dbReference>
<dbReference type="Pfam" id="PF05048">
    <property type="entry name" value="NosD"/>
    <property type="match status" value="1"/>
</dbReference>
<feature type="domain" description="Carbohydrate-binding/sugar hydrolysis" evidence="6">
    <location>
        <begin position="45"/>
        <end position="191"/>
    </location>
</feature>
<dbReference type="InterPro" id="IPR026464">
    <property type="entry name" value="NosD_copper_fam"/>
</dbReference>
<feature type="transmembrane region" description="Helical" evidence="4">
    <location>
        <begin position="436"/>
        <end position="456"/>
    </location>
</feature>
<evidence type="ECO:0000256" key="4">
    <source>
        <dbReference type="SAM" id="Phobius"/>
    </source>
</evidence>
<feature type="chain" id="PRO_5046606167" evidence="5">
    <location>
        <begin position="25"/>
        <end position="467"/>
    </location>
</feature>
<evidence type="ECO:0000256" key="5">
    <source>
        <dbReference type="SAM" id="SignalP"/>
    </source>
</evidence>
<keyword evidence="3" id="KW-0833">Ubl conjugation pathway</keyword>
<evidence type="ECO:0000256" key="1">
    <source>
        <dbReference type="ARBA" id="ARBA00004906"/>
    </source>
</evidence>
<dbReference type="SMART" id="SM00722">
    <property type="entry name" value="CASH"/>
    <property type="match status" value="2"/>
</dbReference>
<keyword evidence="2" id="KW-0677">Repeat</keyword>
<dbReference type="InterPro" id="IPR007742">
    <property type="entry name" value="NosD_dom"/>
</dbReference>
<evidence type="ECO:0000313" key="7">
    <source>
        <dbReference type="EMBL" id="WRP17532.1"/>
    </source>
</evidence>
<dbReference type="NCBIfam" id="TIGR03804">
    <property type="entry name" value="para_beta_helix"/>
    <property type="match status" value="1"/>
</dbReference>
<gene>
    <name evidence="7" type="primary">nosD</name>
    <name evidence="7" type="ORF">U7230_00495</name>
</gene>
<proteinExistence type="predicted"/>
<name>A0ABZ1BXK3_9FIRM</name>
<dbReference type="InterPro" id="IPR022441">
    <property type="entry name" value="Para_beta_helix_rpt-2"/>
</dbReference>
<protein>
    <submittedName>
        <fullName evidence="7">Nitrous oxide reductase family maturation protein NosD</fullName>
    </submittedName>
</protein>
<dbReference type="RefSeq" id="WP_324716802.1">
    <property type="nucleotide sequence ID" value="NZ_CP141615.1"/>
</dbReference>
<keyword evidence="4" id="KW-0812">Transmembrane</keyword>
<feature type="domain" description="Carbohydrate-binding/sugar hydrolysis" evidence="6">
    <location>
        <begin position="197"/>
        <end position="362"/>
    </location>
</feature>